<sequence>MDRRRVVITGLGGICALGGNAETIWEGMKQGRDGARPLDFDVRDLKVNVGCSIVDYPEDDGIDKRQSVTMGANSRIAVIAARQAMQHSGLEAGGFDSHRAGCIVGVGVYGADAVDQSYVDIFLEGKRRTNIFTVPRAMPSAPSGQVSIAMGLQGPVFGVSSACASGNHAFASAVDQIRLGRADVMLAGGTETALVYGPLKAWEALRVLARSVCRPFSADRDGLLLGDGAAIAVLESYEHARARGANILAEVIGVGMSGDASDIVNPTVEGPATAIRNCLADAGISADQVDYINAHGTATQANDQTEARVIHDVFGPTAKTVSVSSTKSMHGHCLGASSAIEMIACVNAIREGVIPPTINYATPDPVCDLDVTPNVAREKKVDITLSNAFAFGGTNAVIALGKI</sequence>
<gene>
    <name evidence="15" type="ORF">GTW23_11360</name>
</gene>
<dbReference type="InterPro" id="IPR014031">
    <property type="entry name" value="Ketoacyl_synth_C"/>
</dbReference>
<dbReference type="InterPro" id="IPR000794">
    <property type="entry name" value="Beta-ketoacyl_synthase"/>
</dbReference>
<name>A0ABT1CS67_9HYPH</name>
<evidence type="ECO:0000256" key="2">
    <source>
        <dbReference type="ARBA" id="ARBA00008467"/>
    </source>
</evidence>
<dbReference type="GO" id="GO:0004315">
    <property type="term" value="F:3-oxoacyl-[acyl-carrier-protein] synthase activity"/>
    <property type="evidence" value="ECO:0007669"/>
    <property type="project" value="UniProtKB-EC"/>
</dbReference>
<keyword evidence="15" id="KW-0012">Acyltransferase</keyword>
<keyword evidence="5" id="KW-0997">Cell inner membrane</keyword>
<evidence type="ECO:0000256" key="9">
    <source>
        <dbReference type="ARBA" id="ARBA00023136"/>
    </source>
</evidence>
<dbReference type="InterPro" id="IPR020841">
    <property type="entry name" value="PKS_Beta-ketoAc_synthase_dom"/>
</dbReference>
<dbReference type="EMBL" id="JAAAML010000002">
    <property type="protein sequence ID" value="MCO6408773.1"/>
    <property type="molecule type" value="Genomic_DNA"/>
</dbReference>
<evidence type="ECO:0000256" key="1">
    <source>
        <dbReference type="ARBA" id="ARBA00004533"/>
    </source>
</evidence>
<evidence type="ECO:0000256" key="5">
    <source>
        <dbReference type="ARBA" id="ARBA00022519"/>
    </source>
</evidence>
<evidence type="ECO:0000256" key="7">
    <source>
        <dbReference type="ARBA" id="ARBA00022692"/>
    </source>
</evidence>
<evidence type="ECO:0000259" key="14">
    <source>
        <dbReference type="PROSITE" id="PS52004"/>
    </source>
</evidence>
<dbReference type="CDD" id="cd00834">
    <property type="entry name" value="KAS_I_II"/>
    <property type="match status" value="1"/>
</dbReference>
<comment type="function">
    <text evidence="10">Proposed to synthesize NOD factor fatty acyl chain. Involved in the synthesis of a highly unsaturated fatty acid moiety, which forms part of a lipo-oligosaccharide that is responsible for host specificity.</text>
</comment>
<dbReference type="SMART" id="SM00825">
    <property type="entry name" value="PKS_KS"/>
    <property type="match status" value="1"/>
</dbReference>
<evidence type="ECO:0000256" key="13">
    <source>
        <dbReference type="RuleBase" id="RU003694"/>
    </source>
</evidence>
<dbReference type="PROSITE" id="PS52004">
    <property type="entry name" value="KS3_2"/>
    <property type="match status" value="1"/>
</dbReference>
<keyword evidence="3" id="KW-0536">Nodulation</keyword>
<organism evidence="15 16">
    <name type="scientific">Hoeflea alexandrii</name>
    <dbReference type="NCBI Taxonomy" id="288436"/>
    <lineage>
        <taxon>Bacteria</taxon>
        <taxon>Pseudomonadati</taxon>
        <taxon>Pseudomonadota</taxon>
        <taxon>Alphaproteobacteria</taxon>
        <taxon>Hyphomicrobiales</taxon>
        <taxon>Rhizobiaceae</taxon>
        <taxon>Hoeflea</taxon>
    </lineage>
</organism>
<evidence type="ECO:0000313" key="16">
    <source>
        <dbReference type="Proteomes" id="UP001320715"/>
    </source>
</evidence>
<dbReference type="PANTHER" id="PTHR11712">
    <property type="entry name" value="POLYKETIDE SYNTHASE-RELATED"/>
    <property type="match status" value="1"/>
</dbReference>
<protein>
    <recommendedName>
        <fullName evidence="11">Nodulation protein E</fullName>
    </recommendedName>
    <alternativeName>
        <fullName evidence="12">Host-specificity of nodulation protein B</fullName>
    </alternativeName>
</protein>
<comment type="subcellular location">
    <subcellularLocation>
        <location evidence="1">Cell inner membrane</location>
    </subcellularLocation>
</comment>
<dbReference type="Proteomes" id="UP001320715">
    <property type="component" value="Unassembled WGS sequence"/>
</dbReference>
<comment type="similarity">
    <text evidence="2 13">Belongs to the thiolase-like superfamily. Beta-ketoacyl-ACP synthases family.</text>
</comment>
<keyword evidence="4" id="KW-1003">Cell membrane</keyword>
<dbReference type="Pfam" id="PF00109">
    <property type="entry name" value="ketoacyl-synt"/>
    <property type="match status" value="1"/>
</dbReference>
<keyword evidence="7" id="KW-0812">Transmembrane</keyword>
<dbReference type="Pfam" id="PF02801">
    <property type="entry name" value="Ketoacyl-synt_C"/>
    <property type="match status" value="1"/>
</dbReference>
<evidence type="ECO:0000256" key="10">
    <source>
        <dbReference type="ARBA" id="ARBA00037576"/>
    </source>
</evidence>
<dbReference type="InterPro" id="IPR014030">
    <property type="entry name" value="Ketoacyl_synth_N"/>
</dbReference>
<reference evidence="15 16" key="1">
    <citation type="submission" date="2020-01" db="EMBL/GenBank/DDBJ databases">
        <title>Genomes of bacteria type strains.</title>
        <authorList>
            <person name="Chen J."/>
            <person name="Zhu S."/>
            <person name="Yang J."/>
        </authorList>
    </citation>
    <scope>NUCLEOTIDE SEQUENCE [LARGE SCALE GENOMIC DNA]</scope>
    <source>
        <strain evidence="15 16">DSM 16655</strain>
    </source>
</reference>
<comment type="caution">
    <text evidence="15">The sequence shown here is derived from an EMBL/GenBank/DDBJ whole genome shotgun (WGS) entry which is preliminary data.</text>
</comment>
<dbReference type="SUPFAM" id="SSF53901">
    <property type="entry name" value="Thiolase-like"/>
    <property type="match status" value="1"/>
</dbReference>
<keyword evidence="6 13" id="KW-0808">Transferase</keyword>
<dbReference type="Gene3D" id="3.40.47.10">
    <property type="match status" value="2"/>
</dbReference>
<evidence type="ECO:0000256" key="4">
    <source>
        <dbReference type="ARBA" id="ARBA00022475"/>
    </source>
</evidence>
<dbReference type="PROSITE" id="PS00606">
    <property type="entry name" value="KS3_1"/>
    <property type="match status" value="1"/>
</dbReference>
<dbReference type="RefSeq" id="WP_152011080.1">
    <property type="nucleotide sequence ID" value="NZ_JAAAML010000002.1"/>
</dbReference>
<keyword evidence="16" id="KW-1185">Reference proteome</keyword>
<evidence type="ECO:0000313" key="15">
    <source>
        <dbReference type="EMBL" id="MCO6408773.1"/>
    </source>
</evidence>
<evidence type="ECO:0000256" key="11">
    <source>
        <dbReference type="ARBA" id="ARBA00039445"/>
    </source>
</evidence>
<evidence type="ECO:0000256" key="3">
    <source>
        <dbReference type="ARBA" id="ARBA00022458"/>
    </source>
</evidence>
<dbReference type="PANTHER" id="PTHR11712:SF352">
    <property type="entry name" value="3-OXOACYL-[ACYL-CARRIER-PROTEIN] SYNTHASE"/>
    <property type="match status" value="1"/>
</dbReference>
<evidence type="ECO:0000256" key="6">
    <source>
        <dbReference type="ARBA" id="ARBA00022679"/>
    </source>
</evidence>
<accession>A0ABT1CS67</accession>
<evidence type="ECO:0000256" key="12">
    <source>
        <dbReference type="ARBA" id="ARBA00041756"/>
    </source>
</evidence>
<dbReference type="InterPro" id="IPR018201">
    <property type="entry name" value="Ketoacyl_synth_AS"/>
</dbReference>
<dbReference type="NCBIfam" id="NF005589">
    <property type="entry name" value="PRK07314.1"/>
    <property type="match status" value="1"/>
</dbReference>
<keyword evidence="8" id="KW-1133">Transmembrane helix</keyword>
<dbReference type="InterPro" id="IPR016039">
    <property type="entry name" value="Thiolase-like"/>
</dbReference>
<feature type="domain" description="Ketosynthase family 3 (KS3)" evidence="14">
    <location>
        <begin position="3"/>
        <end position="402"/>
    </location>
</feature>
<proteinExistence type="inferred from homology"/>
<evidence type="ECO:0000256" key="8">
    <source>
        <dbReference type="ARBA" id="ARBA00022989"/>
    </source>
</evidence>
<keyword evidence="9" id="KW-0472">Membrane</keyword>